<organism evidence="1 2">
    <name type="scientific">Ktedonobacter racemifer DSM 44963</name>
    <dbReference type="NCBI Taxonomy" id="485913"/>
    <lineage>
        <taxon>Bacteria</taxon>
        <taxon>Bacillati</taxon>
        <taxon>Chloroflexota</taxon>
        <taxon>Ktedonobacteria</taxon>
        <taxon>Ktedonobacterales</taxon>
        <taxon>Ktedonobacteraceae</taxon>
        <taxon>Ktedonobacter</taxon>
    </lineage>
</organism>
<dbReference type="RefSeq" id="WP_007909347.1">
    <property type="nucleotide sequence ID" value="NZ_ADVG01000002.1"/>
</dbReference>
<dbReference type="Proteomes" id="UP000004508">
    <property type="component" value="Unassembled WGS sequence"/>
</dbReference>
<dbReference type="InParanoid" id="D6TPQ6"/>
<evidence type="ECO:0000313" key="1">
    <source>
        <dbReference type="EMBL" id="EFH85670.1"/>
    </source>
</evidence>
<dbReference type="OrthoDB" id="157973at2"/>
<proteinExistence type="predicted"/>
<accession>D6TPQ6</accession>
<keyword evidence="2" id="KW-1185">Reference proteome</keyword>
<reference evidence="1 2" key="1">
    <citation type="journal article" date="2011" name="Stand. Genomic Sci.">
        <title>Non-contiguous finished genome sequence and contextual data of the filamentous soil bacterium Ktedonobacter racemifer type strain (SOSP1-21).</title>
        <authorList>
            <person name="Chang Y.J."/>
            <person name="Land M."/>
            <person name="Hauser L."/>
            <person name="Chertkov O."/>
            <person name="Del Rio T.G."/>
            <person name="Nolan M."/>
            <person name="Copeland A."/>
            <person name="Tice H."/>
            <person name="Cheng J.F."/>
            <person name="Lucas S."/>
            <person name="Han C."/>
            <person name="Goodwin L."/>
            <person name="Pitluck S."/>
            <person name="Ivanova N."/>
            <person name="Ovchinikova G."/>
            <person name="Pati A."/>
            <person name="Chen A."/>
            <person name="Palaniappan K."/>
            <person name="Mavromatis K."/>
            <person name="Liolios K."/>
            <person name="Brettin T."/>
            <person name="Fiebig A."/>
            <person name="Rohde M."/>
            <person name="Abt B."/>
            <person name="Goker M."/>
            <person name="Detter J.C."/>
            <person name="Woyke T."/>
            <person name="Bristow J."/>
            <person name="Eisen J.A."/>
            <person name="Markowitz V."/>
            <person name="Hugenholtz P."/>
            <person name="Kyrpides N.C."/>
            <person name="Klenk H.P."/>
            <person name="Lapidus A."/>
        </authorList>
    </citation>
    <scope>NUCLEOTIDE SEQUENCE [LARGE SCALE GENOMIC DNA]</scope>
    <source>
        <strain evidence="2">DSM 44963</strain>
    </source>
</reference>
<name>D6TPQ6_KTERA</name>
<sequence>MQEWNAFIGKFTKVTDQLGMPIDTDIFETVVALNALSITTVMSCGGHIDERGLLLPWVDIEMRNPTSRKSHKQYIMVSDDVDALQREVDGLRERQVNLSVIEAAQTRLKEKYEERHLLNIQIRMQQCAMRDALVQYLSRFYEGRVVSFDRRLILHRLGNSRTRMESQGSHDFYLCAPLDIQQQKLAEYQEEMRDFTHFLKHIYFSQRTETPLP</sequence>
<evidence type="ECO:0000313" key="2">
    <source>
        <dbReference type="Proteomes" id="UP000004508"/>
    </source>
</evidence>
<comment type="caution">
    <text evidence="1">The sequence shown here is derived from an EMBL/GenBank/DDBJ whole genome shotgun (WGS) entry which is preliminary data.</text>
</comment>
<dbReference type="AlphaFoldDB" id="D6TPQ6"/>
<protein>
    <submittedName>
        <fullName evidence="1">Uncharacterized protein</fullName>
    </submittedName>
</protein>
<dbReference type="EMBL" id="ADVG01000002">
    <property type="protein sequence ID" value="EFH85670.1"/>
    <property type="molecule type" value="Genomic_DNA"/>
</dbReference>
<gene>
    <name evidence="1" type="ORF">Krac_6900</name>
</gene>